<accession>A0ABD0KTP2</accession>
<dbReference type="AlphaFoldDB" id="A0ABD0KTP2"/>
<evidence type="ECO:0000256" key="1">
    <source>
        <dbReference type="SAM" id="MobiDB-lite"/>
    </source>
</evidence>
<proteinExistence type="predicted"/>
<sequence length="66" mass="7197">MDASPAVTQPEYAHEQQEKRNDLLSASSQCRQNADVSSKPTNAVRLRKTRRALVRGGGSVSARVTD</sequence>
<organism evidence="2 3">
    <name type="scientific">Batillaria attramentaria</name>
    <dbReference type="NCBI Taxonomy" id="370345"/>
    <lineage>
        <taxon>Eukaryota</taxon>
        <taxon>Metazoa</taxon>
        <taxon>Spiralia</taxon>
        <taxon>Lophotrochozoa</taxon>
        <taxon>Mollusca</taxon>
        <taxon>Gastropoda</taxon>
        <taxon>Caenogastropoda</taxon>
        <taxon>Sorbeoconcha</taxon>
        <taxon>Cerithioidea</taxon>
        <taxon>Batillariidae</taxon>
        <taxon>Batillaria</taxon>
    </lineage>
</organism>
<evidence type="ECO:0000313" key="2">
    <source>
        <dbReference type="EMBL" id="KAK7490613.1"/>
    </source>
</evidence>
<keyword evidence="3" id="KW-1185">Reference proteome</keyword>
<gene>
    <name evidence="2" type="ORF">BaRGS_00018216</name>
</gene>
<evidence type="ECO:0000313" key="3">
    <source>
        <dbReference type="Proteomes" id="UP001519460"/>
    </source>
</evidence>
<dbReference type="EMBL" id="JACVVK020000125">
    <property type="protein sequence ID" value="KAK7490613.1"/>
    <property type="molecule type" value="Genomic_DNA"/>
</dbReference>
<comment type="caution">
    <text evidence="2">The sequence shown here is derived from an EMBL/GenBank/DDBJ whole genome shotgun (WGS) entry which is preliminary data.</text>
</comment>
<feature type="region of interest" description="Disordered" evidence="1">
    <location>
        <begin position="1"/>
        <end position="43"/>
    </location>
</feature>
<reference evidence="2 3" key="1">
    <citation type="journal article" date="2023" name="Sci. Data">
        <title>Genome assembly of the Korean intertidal mud-creeper Batillaria attramentaria.</title>
        <authorList>
            <person name="Patra A.K."/>
            <person name="Ho P.T."/>
            <person name="Jun S."/>
            <person name="Lee S.J."/>
            <person name="Kim Y."/>
            <person name="Won Y.J."/>
        </authorList>
    </citation>
    <scope>NUCLEOTIDE SEQUENCE [LARGE SCALE GENOMIC DNA]</scope>
    <source>
        <strain evidence="2">Wonlab-2016</strain>
    </source>
</reference>
<feature type="compositionally biased region" description="Polar residues" evidence="1">
    <location>
        <begin position="24"/>
        <end position="41"/>
    </location>
</feature>
<dbReference type="Proteomes" id="UP001519460">
    <property type="component" value="Unassembled WGS sequence"/>
</dbReference>
<feature type="compositionally biased region" description="Basic and acidic residues" evidence="1">
    <location>
        <begin position="12"/>
        <end position="22"/>
    </location>
</feature>
<protein>
    <submittedName>
        <fullName evidence="2">Uncharacterized protein</fullName>
    </submittedName>
</protein>
<name>A0ABD0KTP2_9CAEN</name>